<evidence type="ECO:0000256" key="5">
    <source>
        <dbReference type="ARBA" id="ARBA00023242"/>
    </source>
</evidence>
<dbReference type="GO" id="GO:0010468">
    <property type="term" value="P:regulation of gene expression"/>
    <property type="evidence" value="ECO:0007669"/>
    <property type="project" value="UniProtKB-ARBA"/>
</dbReference>
<dbReference type="GO" id="GO:0005654">
    <property type="term" value="C:nucleoplasm"/>
    <property type="evidence" value="ECO:0007669"/>
    <property type="project" value="UniProtKB-ARBA"/>
</dbReference>
<evidence type="ECO:0000313" key="8">
    <source>
        <dbReference type="EMBL" id="CAE0702147.1"/>
    </source>
</evidence>
<feature type="region of interest" description="Disordered" evidence="7">
    <location>
        <begin position="1"/>
        <end position="43"/>
    </location>
</feature>
<dbReference type="InterPro" id="IPR013907">
    <property type="entry name" value="Sds3"/>
</dbReference>
<keyword evidence="3" id="KW-0805">Transcription regulation</keyword>
<evidence type="ECO:0000256" key="6">
    <source>
        <dbReference type="SAM" id="Coils"/>
    </source>
</evidence>
<dbReference type="EMBL" id="CAKKNE010000003">
    <property type="protein sequence ID" value="CAH0371754.1"/>
    <property type="molecule type" value="Genomic_DNA"/>
</dbReference>
<organism evidence="8">
    <name type="scientific">Pelagomonas calceolata</name>
    <dbReference type="NCBI Taxonomy" id="35677"/>
    <lineage>
        <taxon>Eukaryota</taxon>
        <taxon>Sar</taxon>
        <taxon>Stramenopiles</taxon>
        <taxon>Ochrophyta</taxon>
        <taxon>Pelagophyceae</taxon>
        <taxon>Pelagomonadales</taxon>
        <taxon>Pelagomonadaceae</taxon>
        <taxon>Pelagomonas</taxon>
    </lineage>
</organism>
<reference evidence="8" key="1">
    <citation type="submission" date="2021-01" db="EMBL/GenBank/DDBJ databases">
        <authorList>
            <person name="Corre E."/>
            <person name="Pelletier E."/>
            <person name="Niang G."/>
            <person name="Scheremetjew M."/>
            <person name="Finn R."/>
            <person name="Kale V."/>
            <person name="Holt S."/>
            <person name="Cochrane G."/>
            <person name="Meng A."/>
            <person name="Brown T."/>
            <person name="Cohen L."/>
        </authorList>
    </citation>
    <scope>NUCLEOTIDE SEQUENCE</scope>
    <source>
        <strain evidence="8">CCMP1756</strain>
    </source>
</reference>
<feature type="region of interest" description="Disordered" evidence="7">
    <location>
        <begin position="137"/>
        <end position="182"/>
    </location>
</feature>
<keyword evidence="10" id="KW-1185">Reference proteome</keyword>
<evidence type="ECO:0000256" key="2">
    <source>
        <dbReference type="ARBA" id="ARBA00022491"/>
    </source>
</evidence>
<evidence type="ECO:0000256" key="7">
    <source>
        <dbReference type="SAM" id="MobiDB-lite"/>
    </source>
</evidence>
<accession>A0A7S4A3T9</accession>
<gene>
    <name evidence="8" type="ORF">PCAL00307_LOCUS17592</name>
    <name evidence="9" type="ORF">PECAL_3P17060</name>
</gene>
<feature type="compositionally biased region" description="Low complexity" evidence="7">
    <location>
        <begin position="144"/>
        <end position="154"/>
    </location>
</feature>
<protein>
    <submittedName>
        <fullName evidence="8">Uncharacterized protein</fullName>
    </submittedName>
</protein>
<keyword evidence="6" id="KW-0175">Coiled coil</keyword>
<reference evidence="9" key="2">
    <citation type="submission" date="2021-11" db="EMBL/GenBank/DDBJ databases">
        <authorList>
            <consortium name="Genoscope - CEA"/>
            <person name="William W."/>
        </authorList>
    </citation>
    <scope>NUCLEOTIDE SEQUENCE</scope>
</reference>
<dbReference type="SMART" id="SM01401">
    <property type="entry name" value="Sds3"/>
    <property type="match status" value="1"/>
</dbReference>
<keyword evidence="5" id="KW-0539">Nucleus</keyword>
<feature type="compositionally biased region" description="Basic and acidic residues" evidence="7">
    <location>
        <begin position="8"/>
        <end position="29"/>
    </location>
</feature>
<comment type="subcellular location">
    <subcellularLocation>
        <location evidence="1">Nucleus</location>
    </subcellularLocation>
</comment>
<dbReference type="Pfam" id="PF08598">
    <property type="entry name" value="Sds3"/>
    <property type="match status" value="1"/>
</dbReference>
<evidence type="ECO:0000256" key="4">
    <source>
        <dbReference type="ARBA" id="ARBA00023163"/>
    </source>
</evidence>
<proteinExistence type="predicted"/>
<evidence type="ECO:0000313" key="10">
    <source>
        <dbReference type="Proteomes" id="UP000789595"/>
    </source>
</evidence>
<dbReference type="AlphaFoldDB" id="A0A7S4A3T9"/>
<keyword evidence="4" id="KW-0804">Transcription</keyword>
<feature type="coiled-coil region" evidence="6">
    <location>
        <begin position="49"/>
        <end position="76"/>
    </location>
</feature>
<dbReference type="Proteomes" id="UP000789595">
    <property type="component" value="Unassembled WGS sequence"/>
</dbReference>
<evidence type="ECO:0000256" key="3">
    <source>
        <dbReference type="ARBA" id="ARBA00023015"/>
    </source>
</evidence>
<sequence length="205" mass="21603">MSLVPDDELAKLVREEPAGARDRKEEAPGVDHPAPKTAPDENELRLREAAALRSQVANYEAALRAIDAEAAALEAGTHPEFVARAAPITAARDARIARSQRAHRAQLAALDKLRDAEVQASEDEVKRRVASLEAKLAERKAAAKGEAPPEAGASRSLRSQNDGRRSPARRHGPASSLIAGELTDDQASDDLVAIATAFGGATASA</sequence>
<evidence type="ECO:0000256" key="1">
    <source>
        <dbReference type="ARBA" id="ARBA00004123"/>
    </source>
</evidence>
<dbReference type="EMBL" id="HBIW01020445">
    <property type="protein sequence ID" value="CAE0702147.1"/>
    <property type="molecule type" value="Transcribed_RNA"/>
</dbReference>
<name>A0A7S4A3T9_9STRA</name>
<evidence type="ECO:0000313" key="9">
    <source>
        <dbReference type="EMBL" id="CAH0371754.1"/>
    </source>
</evidence>
<keyword evidence="2" id="KW-0678">Repressor</keyword>